<reference evidence="2 3" key="1">
    <citation type="journal article" date="2019" name="Int. J. Syst. Evol. Microbiol.">
        <title>The Global Catalogue of Microorganisms (GCM) 10K type strain sequencing project: providing services to taxonomists for standard genome sequencing and annotation.</title>
        <authorList>
            <consortium name="The Broad Institute Genomics Platform"/>
            <consortium name="The Broad Institute Genome Sequencing Center for Infectious Disease"/>
            <person name="Wu L."/>
            <person name="Ma J."/>
        </authorList>
    </citation>
    <scope>NUCLEOTIDE SEQUENCE [LARGE SCALE GENOMIC DNA]</scope>
    <source>
        <strain evidence="2 3">JCM 10673</strain>
    </source>
</reference>
<keyword evidence="3" id="KW-1185">Reference proteome</keyword>
<feature type="region of interest" description="Disordered" evidence="1">
    <location>
        <begin position="58"/>
        <end position="94"/>
    </location>
</feature>
<feature type="compositionally biased region" description="Polar residues" evidence="1">
    <location>
        <begin position="59"/>
        <end position="73"/>
    </location>
</feature>
<accession>A0ABN1NLY7</accession>
<evidence type="ECO:0000256" key="1">
    <source>
        <dbReference type="SAM" id="MobiDB-lite"/>
    </source>
</evidence>
<evidence type="ECO:0000313" key="2">
    <source>
        <dbReference type="EMBL" id="GAA0912246.1"/>
    </source>
</evidence>
<protein>
    <submittedName>
        <fullName evidence="2">Uncharacterized protein</fullName>
    </submittedName>
</protein>
<sequence length="94" mass="10043">MPKACWDLGQGLVLAQVHQGQPRAARLAPAGVLLTPSGMDEPGNVLHSLVRNIEHGSIRDQQGSCAETSVSEITSRDDQEPCRVTTPAASRHHP</sequence>
<dbReference type="Proteomes" id="UP001501005">
    <property type="component" value="Unassembled WGS sequence"/>
</dbReference>
<gene>
    <name evidence="2" type="ORF">GCM10009549_24230</name>
</gene>
<organism evidence="2 3">
    <name type="scientific">Streptomyces thermoalcalitolerans</name>
    <dbReference type="NCBI Taxonomy" id="65605"/>
    <lineage>
        <taxon>Bacteria</taxon>
        <taxon>Bacillati</taxon>
        <taxon>Actinomycetota</taxon>
        <taxon>Actinomycetes</taxon>
        <taxon>Kitasatosporales</taxon>
        <taxon>Streptomycetaceae</taxon>
        <taxon>Streptomyces</taxon>
    </lineage>
</organism>
<comment type="caution">
    <text evidence="2">The sequence shown here is derived from an EMBL/GenBank/DDBJ whole genome shotgun (WGS) entry which is preliminary data.</text>
</comment>
<evidence type="ECO:0000313" key="3">
    <source>
        <dbReference type="Proteomes" id="UP001501005"/>
    </source>
</evidence>
<dbReference type="EMBL" id="BAAAHG010000015">
    <property type="protein sequence ID" value="GAA0912246.1"/>
    <property type="molecule type" value="Genomic_DNA"/>
</dbReference>
<proteinExistence type="predicted"/>
<name>A0ABN1NLY7_9ACTN</name>